<feature type="region of interest" description="Disordered" evidence="4">
    <location>
        <begin position="701"/>
        <end position="723"/>
    </location>
</feature>
<dbReference type="PROSITE" id="PS00678">
    <property type="entry name" value="WD_REPEATS_1"/>
    <property type="match status" value="2"/>
</dbReference>
<dbReference type="Pfam" id="PF12937">
    <property type="entry name" value="F-box-like"/>
    <property type="match status" value="1"/>
</dbReference>
<dbReference type="CDD" id="cd00200">
    <property type="entry name" value="WD40"/>
    <property type="match status" value="1"/>
</dbReference>
<dbReference type="InterPro" id="IPR019775">
    <property type="entry name" value="WD40_repeat_CS"/>
</dbReference>
<dbReference type="EMBL" id="JAWDGP010007852">
    <property type="protein sequence ID" value="KAK3702701.1"/>
    <property type="molecule type" value="Genomic_DNA"/>
</dbReference>
<feature type="compositionally biased region" description="Pro residues" evidence="4">
    <location>
        <begin position="827"/>
        <end position="838"/>
    </location>
</feature>
<dbReference type="InterPro" id="IPR001680">
    <property type="entry name" value="WD40_rpt"/>
</dbReference>
<feature type="compositionally biased region" description="Polar residues" evidence="4">
    <location>
        <begin position="181"/>
        <end position="190"/>
    </location>
</feature>
<dbReference type="GO" id="GO:0017070">
    <property type="term" value="F:U6 snRNA binding"/>
    <property type="evidence" value="ECO:0007669"/>
    <property type="project" value="TreeGrafter"/>
</dbReference>
<dbReference type="AlphaFoldDB" id="A0AAE0XQ64"/>
<organism evidence="6 7">
    <name type="scientific">Elysia crispata</name>
    <name type="common">lettuce slug</name>
    <dbReference type="NCBI Taxonomy" id="231223"/>
    <lineage>
        <taxon>Eukaryota</taxon>
        <taxon>Metazoa</taxon>
        <taxon>Spiralia</taxon>
        <taxon>Lophotrochozoa</taxon>
        <taxon>Mollusca</taxon>
        <taxon>Gastropoda</taxon>
        <taxon>Heterobranchia</taxon>
        <taxon>Euthyneura</taxon>
        <taxon>Panpulmonata</taxon>
        <taxon>Sacoglossa</taxon>
        <taxon>Placobranchoidea</taxon>
        <taxon>Plakobranchidae</taxon>
        <taxon>Elysia</taxon>
    </lineage>
</organism>
<dbReference type="PANTHER" id="PTHR19846">
    <property type="entry name" value="WD40 REPEAT PROTEIN"/>
    <property type="match status" value="1"/>
</dbReference>
<dbReference type="PROSITE" id="PS50082">
    <property type="entry name" value="WD_REPEATS_2"/>
    <property type="match status" value="4"/>
</dbReference>
<dbReference type="Gene3D" id="2.130.10.10">
    <property type="entry name" value="YVTN repeat-like/Quinoprotein amine dehydrogenase"/>
    <property type="match status" value="2"/>
</dbReference>
<proteinExistence type="predicted"/>
<protein>
    <recommendedName>
        <fullName evidence="5">F-box domain-containing protein</fullName>
    </recommendedName>
</protein>
<evidence type="ECO:0000313" key="7">
    <source>
        <dbReference type="Proteomes" id="UP001283361"/>
    </source>
</evidence>
<feature type="repeat" description="WD" evidence="3">
    <location>
        <begin position="956"/>
        <end position="995"/>
    </location>
</feature>
<evidence type="ECO:0000256" key="2">
    <source>
        <dbReference type="ARBA" id="ARBA00022737"/>
    </source>
</evidence>
<feature type="region of interest" description="Disordered" evidence="4">
    <location>
        <begin position="310"/>
        <end position="330"/>
    </location>
</feature>
<sequence>MPSTIAPIDATRASSVRPAQGLRYGNFEGVRNLPPVRHSDGISEQNFWAINNEQICDTVCQWMESWQPWQQRTLLCGVANRCTLGQLEIFSTILEPLNHRDYKTQALRRYPSAPFKVNNPSKVKQKKKAVKETKSAKSNISQKIPLIVTDDVGRITDVKTITGLLKEKNPNNAKQNEGMAQEQNLSQHSTKTAEQRKSNTSLQHNLSADKKYEDHLETSLELADAPTSMDQFISFLSSSILMSALNEASTVSLYDKFQFSNSREASATSIGRVKIEEPNEAGKKEKAKEFQEERKNEDIIYQSLTRENTMKSSASKLKSRPATRSSQASSARFLGGTLEFTTDDYFRKCRQERSCSSLFRHSAFASSVASTTDFFNKKKLSKLGPMQHTLRTGSVQRPLHLGPLPVSLQKYYKNARWWPAEPPFGNVYYHVRKQELALNFNEQLSTIWKWLSEWESYEQIGFIKKVAMMCSASVLDALLTHIQQRLRDTRDINRLPDKLLLFVFSFLPPQDILQAAKVCRRWRFLCAMDELWMLKCIEIGEQGGVSNISELVQKAREDAETSRTTERDFQTITVPGLEKTSKGIDKGSHIRARSVSDSTQNMTDKVSQIATIVTGSDSLCAVTMSGTVSASETGVGPGPGPVDWMLACSQLTALVNSARLEWAGDEVDGEKQLESLDNLQVSDRAIASIWSGIIKPSAGNIEDTSREVTEKGRKTEGRGGKGTVRIQLNTGVREKLEMSKLRLTRPGRIRGQDTEGATSSPSKTLDSAYGGSHSRLSGDSDSPSEEEEDLSHLMEEYNILKGAEPTSGPQRSRSPRGSEVNKRTLPEPLPEEPTPAPTPKSKSGTSRATTKKTESKEEQKDTGLDIRTDLSQSRDLLGKMVSKTSLEWETPDTYNDYMRTTLFAGDLKAVKRMRRLQGHINCIYCLHFDRRRLVTCGLDRVVRLWDVRSGRALHKFYGHKGGIRCVQFDNDIMATGSWDCLILIWDMRQFTNIHTLQGHEDSVTCLQFNDDFLVSGSDDCSVRLWRRPDFSCMLTVWFDAPVLSLVIVDYNFVVSTSDLGVYMLDAYTGTKRRRFDPPLGPVQTLTVHGQLMIGGDTAGRLCFWSLQQGELEAAVRAHGDAVTRVRFHDGRFFSASCDSTIKEWDLRTMTCLRVLKGHRGPVRDVQGRMIGWVWMTLDMPRPEVGMRLCAENHVLKWRF</sequence>
<feature type="repeat" description="WD" evidence="3">
    <location>
        <begin position="996"/>
        <end position="1025"/>
    </location>
</feature>
<dbReference type="Pfam" id="PF00400">
    <property type="entry name" value="WD40"/>
    <property type="match status" value="4"/>
</dbReference>
<dbReference type="SMART" id="SM00320">
    <property type="entry name" value="WD40"/>
    <property type="match status" value="5"/>
</dbReference>
<feature type="compositionally biased region" description="Low complexity" evidence="4">
    <location>
        <begin position="807"/>
        <end position="818"/>
    </location>
</feature>
<evidence type="ECO:0000313" key="6">
    <source>
        <dbReference type="EMBL" id="KAK3702701.1"/>
    </source>
</evidence>
<keyword evidence="1 3" id="KW-0853">WD repeat</keyword>
<dbReference type="SUPFAM" id="SSF81383">
    <property type="entry name" value="F-box domain"/>
    <property type="match status" value="1"/>
</dbReference>
<dbReference type="GO" id="GO:0046540">
    <property type="term" value="C:U4/U6 x U5 tri-snRNP complex"/>
    <property type="evidence" value="ECO:0007669"/>
    <property type="project" value="TreeGrafter"/>
</dbReference>
<keyword evidence="7" id="KW-1185">Reference proteome</keyword>
<gene>
    <name evidence="6" type="ORF">RRG08_042689</name>
</gene>
<evidence type="ECO:0000256" key="3">
    <source>
        <dbReference type="PROSITE-ProRule" id="PRU00221"/>
    </source>
</evidence>
<dbReference type="Proteomes" id="UP001283361">
    <property type="component" value="Unassembled WGS sequence"/>
</dbReference>
<feature type="compositionally biased region" description="Basic and acidic residues" evidence="4">
    <location>
        <begin position="703"/>
        <end position="719"/>
    </location>
</feature>
<dbReference type="InterPro" id="IPR015943">
    <property type="entry name" value="WD40/YVTN_repeat-like_dom_sf"/>
</dbReference>
<dbReference type="PANTHER" id="PTHR19846:SF6">
    <property type="entry name" value="F-BOX DOMAIN-CONTAINING PROTEIN"/>
    <property type="match status" value="1"/>
</dbReference>
<dbReference type="GO" id="GO:0030621">
    <property type="term" value="F:U4 snRNA binding"/>
    <property type="evidence" value="ECO:0007669"/>
    <property type="project" value="TreeGrafter"/>
</dbReference>
<dbReference type="SUPFAM" id="SSF50978">
    <property type="entry name" value="WD40 repeat-like"/>
    <property type="match status" value="1"/>
</dbReference>
<evidence type="ECO:0000259" key="5">
    <source>
        <dbReference type="PROSITE" id="PS50181"/>
    </source>
</evidence>
<dbReference type="PROSITE" id="PS50181">
    <property type="entry name" value="FBOX"/>
    <property type="match status" value="1"/>
</dbReference>
<feature type="compositionally biased region" description="Basic and acidic residues" evidence="4">
    <location>
        <begin position="851"/>
        <end position="868"/>
    </location>
</feature>
<reference evidence="6" key="1">
    <citation type="journal article" date="2023" name="G3 (Bethesda)">
        <title>A reference genome for the long-term kleptoplast-retaining sea slug Elysia crispata morphotype clarki.</title>
        <authorList>
            <person name="Eastman K.E."/>
            <person name="Pendleton A.L."/>
            <person name="Shaikh M.A."/>
            <person name="Suttiyut T."/>
            <person name="Ogas R."/>
            <person name="Tomko P."/>
            <person name="Gavelis G."/>
            <person name="Widhalm J.R."/>
            <person name="Wisecaver J.H."/>
        </authorList>
    </citation>
    <scope>NUCLEOTIDE SEQUENCE</scope>
    <source>
        <strain evidence="6">ECLA1</strain>
    </source>
</reference>
<dbReference type="Gene3D" id="1.20.1280.50">
    <property type="match status" value="1"/>
</dbReference>
<feature type="domain" description="F-box" evidence="5">
    <location>
        <begin position="489"/>
        <end position="535"/>
    </location>
</feature>
<accession>A0AAE0XQ64</accession>
<feature type="repeat" description="WD" evidence="3">
    <location>
        <begin position="1115"/>
        <end position="1154"/>
    </location>
</feature>
<evidence type="ECO:0000256" key="1">
    <source>
        <dbReference type="ARBA" id="ARBA00022574"/>
    </source>
</evidence>
<feature type="region of interest" description="Disordered" evidence="4">
    <location>
        <begin position="166"/>
        <end position="202"/>
    </location>
</feature>
<keyword evidence="2" id="KW-0677">Repeat</keyword>
<feature type="compositionally biased region" description="Polar residues" evidence="4">
    <location>
        <begin position="755"/>
        <end position="765"/>
    </location>
</feature>
<name>A0AAE0XQ64_9GAST</name>
<feature type="repeat" description="WD" evidence="3">
    <location>
        <begin position="916"/>
        <end position="955"/>
    </location>
</feature>
<dbReference type="InterPro" id="IPR036047">
    <property type="entry name" value="F-box-like_dom_sf"/>
</dbReference>
<dbReference type="PROSITE" id="PS50294">
    <property type="entry name" value="WD_REPEATS_REGION"/>
    <property type="match status" value="3"/>
</dbReference>
<dbReference type="GO" id="GO:0000398">
    <property type="term" value="P:mRNA splicing, via spliceosome"/>
    <property type="evidence" value="ECO:0007669"/>
    <property type="project" value="TreeGrafter"/>
</dbReference>
<dbReference type="InterPro" id="IPR036322">
    <property type="entry name" value="WD40_repeat_dom_sf"/>
</dbReference>
<dbReference type="InterPro" id="IPR001810">
    <property type="entry name" value="F-box_dom"/>
</dbReference>
<dbReference type="SMART" id="SM00256">
    <property type="entry name" value="FBOX"/>
    <property type="match status" value="1"/>
</dbReference>
<comment type="caution">
    <text evidence="6">The sequence shown here is derived from an EMBL/GenBank/DDBJ whole genome shotgun (WGS) entry which is preliminary data.</text>
</comment>
<feature type="region of interest" description="Disordered" evidence="4">
    <location>
        <begin position="738"/>
        <end position="869"/>
    </location>
</feature>
<evidence type="ECO:0000256" key="4">
    <source>
        <dbReference type="SAM" id="MobiDB-lite"/>
    </source>
</evidence>